<dbReference type="InterPro" id="IPR036286">
    <property type="entry name" value="LexA/Signal_pep-like_sf"/>
</dbReference>
<evidence type="ECO:0000313" key="6">
    <source>
        <dbReference type="Proteomes" id="UP000471152"/>
    </source>
</evidence>
<evidence type="ECO:0000313" key="4">
    <source>
        <dbReference type="EMBL" id="NEN49697.1"/>
    </source>
</evidence>
<dbReference type="Pfam" id="PF13385">
    <property type="entry name" value="Laminin_G_3"/>
    <property type="match status" value="1"/>
</dbReference>
<dbReference type="EMBL" id="JAAGWB010000005">
    <property type="protein sequence ID" value="NEN49697.1"/>
    <property type="molecule type" value="Genomic_DNA"/>
</dbReference>
<dbReference type="AlphaFoldDB" id="A0A6P0H1Z8"/>
<comment type="caution">
    <text evidence="4">The sequence shown here is derived from an EMBL/GenBank/DDBJ whole genome shotgun (WGS) entry which is preliminary data.</text>
</comment>
<feature type="transmembrane region" description="Helical" evidence="2">
    <location>
        <begin position="20"/>
        <end position="41"/>
    </location>
</feature>
<sequence length="487" mass="50141">MRAPQDAGPSAGRAVRDGWVAVAVTTLARGALTLLVGLLLWSQLPVVLGWETTVVMSGSMAPAVVAGDVVVVRPVTGTPQVGRVLLVDDPDRPGAARLHRLTAIEDGGLRLQGDANADPDTSLVAPSAVHGAGVLRVPFVGLPVVWAAGQRWLPLAAAAGALVALVAAAGWHRAPAPCGTGTGAPVPARPRRPGRHATPSTRRTPLVRRTVVTGVLVATCPLLLTPPTSAGATFSASTTDPGNSITMDSVLAWGCIDESAAPAARFYALRETTGTTAYNTGTVSVPGRTNKGNGTYRGGVVLGAAGPDCGYGPVAAVTLDGATGWISTARSSAAPDVFTTQVWFRTSAPGGRLFGVNSQETGAGQYDRHVYMTDAGALVFGVYRGTYHTVSSPAGTSYADGRWHLVTATLGSTGMRLYVDGQEVAANAAQTTGEPMAGSFWRFGGGELGLWPDKPTNPWFSGSLSSAAVFDRTLTAAEVARQYRPVR</sequence>
<dbReference type="Proteomes" id="UP000471152">
    <property type="component" value="Unassembled WGS sequence"/>
</dbReference>
<reference evidence="3 5" key="1">
    <citation type="submission" date="2020-01" db="EMBL/GenBank/DDBJ databases">
        <title>the WGS Modestobacter muralis CPCC 204518.</title>
        <authorList>
            <person name="Jiang Z."/>
        </authorList>
    </citation>
    <scope>NUCLEOTIDE SEQUENCE [LARGE SCALE GENOMIC DNA]</scope>
    <source>
        <strain evidence="3 5">DSM 100205</strain>
    </source>
</reference>
<name>A0A6P0H1Z8_9ACTN</name>
<dbReference type="InterPro" id="IPR013320">
    <property type="entry name" value="ConA-like_dom_sf"/>
</dbReference>
<dbReference type="RefSeq" id="WP_163609394.1">
    <property type="nucleotide sequence ID" value="NZ_JAAGWB010000005.1"/>
</dbReference>
<gene>
    <name evidence="4" type="ORF">G3R41_01910</name>
    <name evidence="3" type="ORF">GCU67_01910</name>
</gene>
<dbReference type="SUPFAM" id="SSF51306">
    <property type="entry name" value="LexA/Signal peptidase"/>
    <property type="match status" value="1"/>
</dbReference>
<feature type="region of interest" description="Disordered" evidence="1">
    <location>
        <begin position="180"/>
        <end position="204"/>
    </location>
</feature>
<organism evidence="4 6">
    <name type="scientific">Modestobacter muralis</name>
    <dbReference type="NCBI Taxonomy" id="1608614"/>
    <lineage>
        <taxon>Bacteria</taxon>
        <taxon>Bacillati</taxon>
        <taxon>Actinomycetota</taxon>
        <taxon>Actinomycetes</taxon>
        <taxon>Geodermatophilales</taxon>
        <taxon>Geodermatophilaceae</taxon>
        <taxon>Modestobacter</taxon>
    </lineage>
</organism>
<dbReference type="Gene3D" id="2.60.120.200">
    <property type="match status" value="1"/>
</dbReference>
<evidence type="ECO:0000256" key="2">
    <source>
        <dbReference type="SAM" id="Phobius"/>
    </source>
</evidence>
<dbReference type="EMBL" id="JAAGWH010000005">
    <property type="protein sequence ID" value="NEK92930.1"/>
    <property type="molecule type" value="Genomic_DNA"/>
</dbReference>
<dbReference type="Proteomes" id="UP000468828">
    <property type="component" value="Unassembled WGS sequence"/>
</dbReference>
<evidence type="ECO:0000256" key="1">
    <source>
        <dbReference type="SAM" id="MobiDB-lite"/>
    </source>
</evidence>
<proteinExistence type="predicted"/>
<evidence type="ECO:0000313" key="5">
    <source>
        <dbReference type="Proteomes" id="UP000468828"/>
    </source>
</evidence>
<keyword evidence="2" id="KW-1133">Transmembrane helix</keyword>
<reference evidence="4 6" key="2">
    <citation type="submission" date="2020-02" db="EMBL/GenBank/DDBJ databases">
        <title>The WGS of Modestobacter muralis DSM 100205.</title>
        <authorList>
            <person name="Jiang Z."/>
        </authorList>
    </citation>
    <scope>NUCLEOTIDE SEQUENCE [LARGE SCALE GENOMIC DNA]</scope>
    <source>
        <strain evidence="4 6">DSM 100205</strain>
    </source>
</reference>
<keyword evidence="5" id="KW-1185">Reference proteome</keyword>
<dbReference type="SUPFAM" id="SSF49899">
    <property type="entry name" value="Concanavalin A-like lectins/glucanases"/>
    <property type="match status" value="1"/>
</dbReference>
<keyword evidence="2" id="KW-0472">Membrane</keyword>
<evidence type="ECO:0000313" key="3">
    <source>
        <dbReference type="EMBL" id="NEK92930.1"/>
    </source>
</evidence>
<keyword evidence="2" id="KW-0812">Transmembrane</keyword>
<accession>A0A6P0H1Z8</accession>
<protein>
    <submittedName>
        <fullName evidence="4">LamG domain-containing protein</fullName>
    </submittedName>
</protein>